<gene>
    <name evidence="7" type="ORF">SAMN02745887_00797</name>
</gene>
<protein>
    <submittedName>
        <fullName evidence="7">High-affinity iron transporter</fullName>
    </submittedName>
</protein>
<feature type="transmembrane region" description="Helical" evidence="6">
    <location>
        <begin position="112"/>
        <end position="134"/>
    </location>
</feature>
<evidence type="ECO:0000256" key="5">
    <source>
        <dbReference type="ARBA" id="ARBA00023136"/>
    </source>
</evidence>
<evidence type="ECO:0000313" key="7">
    <source>
        <dbReference type="EMBL" id="SFZ73391.1"/>
    </source>
</evidence>
<keyword evidence="8" id="KW-1185">Reference proteome</keyword>
<sequence length="266" mass="28952">MSQALFILWRESAEALLIVGILHAWLRQQPETAARLRWLWVGVAAGIGLALLLAAALLGLLRQLPESALDYAQLGMMLLAAGLIVQMVAWMRRQGGQLRQALQAEVDARAGPGIAVLAALAIAREGAETVVFLYGLGLEQTSAGELALTVLLGLGLAAASYWLLQQGGRWLQWRHFFRLSETLLLLLGGALLIGALEKLTMLGWLPTLVDELWDSSWLLDDASRAGNLLASFTGYRAHPALSPLLGLALYWLLVAYYLLPARRAVR</sequence>
<feature type="transmembrane region" description="Helical" evidence="6">
    <location>
        <begin position="146"/>
        <end position="164"/>
    </location>
</feature>
<accession>A0A1K2H9C6</accession>
<dbReference type="EMBL" id="FPKR01000003">
    <property type="protein sequence ID" value="SFZ73391.1"/>
    <property type="molecule type" value="Genomic_DNA"/>
</dbReference>
<evidence type="ECO:0000256" key="1">
    <source>
        <dbReference type="ARBA" id="ARBA00004141"/>
    </source>
</evidence>
<feature type="transmembrane region" description="Helical" evidence="6">
    <location>
        <begin position="6"/>
        <end position="26"/>
    </location>
</feature>
<reference evidence="7 8" key="1">
    <citation type="submission" date="2016-11" db="EMBL/GenBank/DDBJ databases">
        <authorList>
            <person name="Jaros S."/>
            <person name="Januszkiewicz K."/>
            <person name="Wedrychowicz H."/>
        </authorList>
    </citation>
    <scope>NUCLEOTIDE SEQUENCE [LARGE SCALE GENOMIC DNA]</scope>
    <source>
        <strain evidence="7 8">DSM 18899</strain>
    </source>
</reference>
<evidence type="ECO:0000256" key="6">
    <source>
        <dbReference type="SAM" id="Phobius"/>
    </source>
</evidence>
<feature type="transmembrane region" description="Helical" evidence="6">
    <location>
        <begin position="240"/>
        <end position="259"/>
    </location>
</feature>
<dbReference type="Pfam" id="PF03239">
    <property type="entry name" value="FTR1"/>
    <property type="match status" value="1"/>
</dbReference>
<proteinExistence type="inferred from homology"/>
<dbReference type="AlphaFoldDB" id="A0A1K2H9C6"/>
<evidence type="ECO:0000256" key="3">
    <source>
        <dbReference type="ARBA" id="ARBA00022692"/>
    </source>
</evidence>
<comment type="subcellular location">
    <subcellularLocation>
        <location evidence="1">Membrane</location>
        <topology evidence="1">Multi-pass membrane protein</topology>
    </subcellularLocation>
</comment>
<dbReference type="OrthoDB" id="5294331at2"/>
<feature type="transmembrane region" description="Helical" evidence="6">
    <location>
        <begin position="176"/>
        <end position="196"/>
    </location>
</feature>
<evidence type="ECO:0000256" key="4">
    <source>
        <dbReference type="ARBA" id="ARBA00022989"/>
    </source>
</evidence>
<name>A0A1K2H9C6_9NEIS</name>
<comment type="similarity">
    <text evidence="2">Belongs to the oxidase-dependent Fe transporter (OFeT) (TC 9.A.10.1) family.</text>
</comment>
<evidence type="ECO:0000313" key="8">
    <source>
        <dbReference type="Proteomes" id="UP000186513"/>
    </source>
</evidence>
<keyword evidence="4 6" id="KW-1133">Transmembrane helix</keyword>
<dbReference type="RefSeq" id="WP_072427349.1">
    <property type="nucleotide sequence ID" value="NZ_FPKR01000003.1"/>
</dbReference>
<dbReference type="InterPro" id="IPR004923">
    <property type="entry name" value="FTR1/Fip1/EfeU"/>
</dbReference>
<keyword evidence="3 6" id="KW-0812">Transmembrane</keyword>
<organism evidence="7 8">
    <name type="scientific">Chitinimonas taiwanensis DSM 18899</name>
    <dbReference type="NCBI Taxonomy" id="1121279"/>
    <lineage>
        <taxon>Bacteria</taxon>
        <taxon>Pseudomonadati</taxon>
        <taxon>Pseudomonadota</taxon>
        <taxon>Betaproteobacteria</taxon>
        <taxon>Neisseriales</taxon>
        <taxon>Chitinibacteraceae</taxon>
        <taxon>Chitinimonas</taxon>
    </lineage>
</organism>
<dbReference type="PANTHER" id="PTHR31632">
    <property type="entry name" value="IRON TRANSPORTER FTH1"/>
    <property type="match status" value="1"/>
</dbReference>
<dbReference type="Proteomes" id="UP000186513">
    <property type="component" value="Unassembled WGS sequence"/>
</dbReference>
<feature type="transmembrane region" description="Helical" evidence="6">
    <location>
        <begin position="71"/>
        <end position="91"/>
    </location>
</feature>
<feature type="transmembrane region" description="Helical" evidence="6">
    <location>
        <begin position="38"/>
        <end position="59"/>
    </location>
</feature>
<dbReference type="STRING" id="1121279.SAMN02745887_00797"/>
<keyword evidence="5 6" id="KW-0472">Membrane</keyword>
<dbReference type="PANTHER" id="PTHR31632:SF2">
    <property type="entry name" value="PLASMA MEMBRANE IRON PERMEASE"/>
    <property type="match status" value="1"/>
</dbReference>
<dbReference type="GO" id="GO:0015093">
    <property type="term" value="F:ferrous iron transmembrane transporter activity"/>
    <property type="evidence" value="ECO:0007669"/>
    <property type="project" value="TreeGrafter"/>
</dbReference>
<evidence type="ECO:0000256" key="2">
    <source>
        <dbReference type="ARBA" id="ARBA00008333"/>
    </source>
</evidence>
<dbReference type="GO" id="GO:0033573">
    <property type="term" value="C:high-affinity iron permease complex"/>
    <property type="evidence" value="ECO:0007669"/>
    <property type="project" value="InterPro"/>
</dbReference>